<organism evidence="1">
    <name type="scientific">marine metagenome</name>
    <dbReference type="NCBI Taxonomy" id="408172"/>
    <lineage>
        <taxon>unclassified sequences</taxon>
        <taxon>metagenomes</taxon>
        <taxon>ecological metagenomes</taxon>
    </lineage>
</organism>
<proteinExistence type="predicted"/>
<evidence type="ECO:0000313" key="1">
    <source>
        <dbReference type="EMBL" id="SVC81877.1"/>
    </source>
</evidence>
<sequence>MSKNKEEKIVSEKEYVEEKLKELQTPVQPDSELKNIIIQYIGKKHNPENNEVTLAMAIETFASEFHEFLLPIAEENFIRGYQQAMVDVEEGEKYFAEHTDGKVDENSLKKLDGHLKQLEQANEREDA</sequence>
<dbReference type="EMBL" id="UINC01112730">
    <property type="protein sequence ID" value="SVC81877.1"/>
    <property type="molecule type" value="Genomic_DNA"/>
</dbReference>
<gene>
    <name evidence="1" type="ORF">METZ01_LOCUS334731</name>
</gene>
<dbReference type="AlphaFoldDB" id="A0A382QA33"/>
<protein>
    <submittedName>
        <fullName evidence="1">Uncharacterized protein</fullName>
    </submittedName>
</protein>
<reference evidence="1" key="1">
    <citation type="submission" date="2018-05" db="EMBL/GenBank/DDBJ databases">
        <authorList>
            <person name="Lanie J.A."/>
            <person name="Ng W.-L."/>
            <person name="Kazmierczak K.M."/>
            <person name="Andrzejewski T.M."/>
            <person name="Davidsen T.M."/>
            <person name="Wayne K.J."/>
            <person name="Tettelin H."/>
            <person name="Glass J.I."/>
            <person name="Rusch D."/>
            <person name="Podicherti R."/>
            <person name="Tsui H.-C.T."/>
            <person name="Winkler M.E."/>
        </authorList>
    </citation>
    <scope>NUCLEOTIDE SEQUENCE</scope>
</reference>
<name>A0A382QA33_9ZZZZ</name>
<accession>A0A382QA33</accession>